<reference evidence="1" key="1">
    <citation type="journal article" date="2015" name="Nature">
        <title>Complex archaea that bridge the gap between prokaryotes and eukaryotes.</title>
        <authorList>
            <person name="Spang A."/>
            <person name="Saw J.H."/>
            <person name="Jorgensen S.L."/>
            <person name="Zaremba-Niedzwiedzka K."/>
            <person name="Martijn J."/>
            <person name="Lind A.E."/>
            <person name="van Eijk R."/>
            <person name="Schleper C."/>
            <person name="Guy L."/>
            <person name="Ettema T.J."/>
        </authorList>
    </citation>
    <scope>NUCLEOTIDE SEQUENCE</scope>
</reference>
<organism evidence="1">
    <name type="scientific">marine sediment metagenome</name>
    <dbReference type="NCBI Taxonomy" id="412755"/>
    <lineage>
        <taxon>unclassified sequences</taxon>
        <taxon>metagenomes</taxon>
        <taxon>ecological metagenomes</taxon>
    </lineage>
</organism>
<evidence type="ECO:0000313" key="1">
    <source>
        <dbReference type="EMBL" id="KKN15933.1"/>
    </source>
</evidence>
<sequence length="94" mass="11162">MPCWKVDERPKCKNCNGEERYCNLHKRPIGRRPFSCIHYKPEYKLVLNIIQNQYSGSASWTVDEEDSTVRLPEYDGSDNQRVELIVTDVKRIDW</sequence>
<protein>
    <submittedName>
        <fullName evidence="1">Uncharacterized protein</fullName>
    </submittedName>
</protein>
<accession>A0A0F9RFC0</accession>
<name>A0A0F9RFC0_9ZZZZ</name>
<dbReference type="EMBL" id="LAZR01003664">
    <property type="protein sequence ID" value="KKN15933.1"/>
    <property type="molecule type" value="Genomic_DNA"/>
</dbReference>
<gene>
    <name evidence="1" type="ORF">LCGC14_0980960</name>
</gene>
<proteinExistence type="predicted"/>
<comment type="caution">
    <text evidence="1">The sequence shown here is derived from an EMBL/GenBank/DDBJ whole genome shotgun (WGS) entry which is preliminary data.</text>
</comment>
<dbReference type="AlphaFoldDB" id="A0A0F9RFC0"/>